<accession>A0A3R7GEC1</accession>
<dbReference type="OrthoDB" id="2121828at2759"/>
<dbReference type="Pfam" id="PF00394">
    <property type="entry name" value="Cu-oxidase"/>
    <property type="match status" value="1"/>
</dbReference>
<dbReference type="SUPFAM" id="SSF54197">
    <property type="entry name" value="HIT-like"/>
    <property type="match status" value="1"/>
</dbReference>
<feature type="domain" description="Ap4A phosphorylase 1/2 N-terminal" evidence="9">
    <location>
        <begin position="501"/>
        <end position="527"/>
    </location>
</feature>
<dbReference type="InterPro" id="IPR011707">
    <property type="entry name" value="Cu-oxidase-like_N"/>
</dbReference>
<evidence type="ECO:0000256" key="4">
    <source>
        <dbReference type="ARBA" id="ARBA00023008"/>
    </source>
</evidence>
<dbReference type="GO" id="GO:0016491">
    <property type="term" value="F:oxidoreductase activity"/>
    <property type="evidence" value="ECO:0007669"/>
    <property type="project" value="UniProtKB-KW"/>
</dbReference>
<feature type="domain" description="Plastocyanin-like" evidence="7">
    <location>
        <begin position="120"/>
        <end position="223"/>
    </location>
</feature>
<evidence type="ECO:0000259" key="9">
    <source>
        <dbReference type="Pfam" id="PF19327"/>
    </source>
</evidence>
<dbReference type="InterPro" id="IPR001117">
    <property type="entry name" value="Cu-oxidase_2nd"/>
</dbReference>
<gene>
    <name evidence="10" type="ORF">CFD26_103818</name>
</gene>
<dbReference type="Proteomes" id="UP000215289">
    <property type="component" value="Unassembled WGS sequence"/>
</dbReference>
<dbReference type="SUPFAM" id="SSF49503">
    <property type="entry name" value="Cupredoxins"/>
    <property type="match status" value="2"/>
</dbReference>
<dbReference type="STRING" id="1245748.A0A3R7GEC1"/>
<evidence type="ECO:0000256" key="1">
    <source>
        <dbReference type="ARBA" id="ARBA00010609"/>
    </source>
</evidence>
<keyword evidence="2" id="KW-0479">Metal-binding</keyword>
<feature type="compositionally biased region" description="Acidic residues" evidence="5">
    <location>
        <begin position="15"/>
        <end position="24"/>
    </location>
</feature>
<dbReference type="GO" id="GO:0003877">
    <property type="term" value="F:ATP:ADP adenylyltransferase activity"/>
    <property type="evidence" value="ECO:0007669"/>
    <property type="project" value="InterPro"/>
</dbReference>
<dbReference type="PANTHER" id="PTHR11709:SF394">
    <property type="entry name" value="FI03373P-RELATED"/>
    <property type="match status" value="1"/>
</dbReference>
<dbReference type="Pfam" id="PF09830">
    <property type="entry name" value="ATP_transf"/>
    <property type="match status" value="1"/>
</dbReference>
<keyword evidence="3" id="KW-0560">Oxidoreductase</keyword>
<protein>
    <recommendedName>
        <fullName evidence="12">Plastocyanin-like domain-containing protein</fullName>
    </recommendedName>
</protein>
<dbReference type="AlphaFoldDB" id="A0A3R7GEC1"/>
<dbReference type="Gene3D" id="2.60.40.420">
    <property type="entry name" value="Cupredoxins - blue copper proteins"/>
    <property type="match status" value="2"/>
</dbReference>
<dbReference type="CDD" id="cd04205">
    <property type="entry name" value="CuRO_2_LCC_like"/>
    <property type="match status" value="1"/>
</dbReference>
<dbReference type="GO" id="GO:0005507">
    <property type="term" value="F:copper ion binding"/>
    <property type="evidence" value="ECO:0007669"/>
    <property type="project" value="InterPro"/>
</dbReference>
<evidence type="ECO:0000259" key="7">
    <source>
        <dbReference type="Pfam" id="PF07732"/>
    </source>
</evidence>
<dbReference type="InterPro" id="IPR045759">
    <property type="entry name" value="Ap4A_phos1/2_N"/>
</dbReference>
<dbReference type="Gene3D" id="3.30.428.70">
    <property type="match status" value="1"/>
</dbReference>
<proteinExistence type="inferred from homology"/>
<dbReference type="InterPro" id="IPR045087">
    <property type="entry name" value="Cu-oxidase_fam"/>
</dbReference>
<evidence type="ECO:0000313" key="10">
    <source>
        <dbReference type="EMBL" id="RLM00064.1"/>
    </source>
</evidence>
<keyword evidence="11" id="KW-1185">Reference proteome</keyword>
<dbReference type="InterPro" id="IPR008972">
    <property type="entry name" value="Cupredoxin"/>
</dbReference>
<evidence type="ECO:0000256" key="5">
    <source>
        <dbReference type="SAM" id="MobiDB-lite"/>
    </source>
</evidence>
<dbReference type="Pfam" id="PF07732">
    <property type="entry name" value="Cu-oxidase_3"/>
    <property type="match status" value="1"/>
</dbReference>
<evidence type="ECO:0000256" key="3">
    <source>
        <dbReference type="ARBA" id="ARBA00023002"/>
    </source>
</evidence>
<evidence type="ECO:0000259" key="6">
    <source>
        <dbReference type="Pfam" id="PF00394"/>
    </source>
</evidence>
<dbReference type="InterPro" id="IPR043171">
    <property type="entry name" value="Ap4A_phos1/2-like"/>
</dbReference>
<comment type="caution">
    <text evidence="10">The sequence shown here is derived from an EMBL/GenBank/DDBJ whole genome shotgun (WGS) entry which is preliminary data.</text>
</comment>
<evidence type="ECO:0008006" key="12">
    <source>
        <dbReference type="Google" id="ProtNLM"/>
    </source>
</evidence>
<evidence type="ECO:0000313" key="11">
    <source>
        <dbReference type="Proteomes" id="UP000215289"/>
    </source>
</evidence>
<dbReference type="InterPro" id="IPR036265">
    <property type="entry name" value="HIT-like_sf"/>
</dbReference>
<feature type="domain" description="Plastocyanin-like" evidence="6">
    <location>
        <begin position="239"/>
        <end position="329"/>
    </location>
</feature>
<evidence type="ECO:0000256" key="2">
    <source>
        <dbReference type="ARBA" id="ARBA00022723"/>
    </source>
</evidence>
<dbReference type="Pfam" id="PF19327">
    <property type="entry name" value="Ap4A_phos_N"/>
    <property type="match status" value="1"/>
</dbReference>
<dbReference type="PANTHER" id="PTHR11709">
    <property type="entry name" value="MULTI-COPPER OXIDASE"/>
    <property type="match status" value="1"/>
</dbReference>
<keyword evidence="4" id="KW-0186">Copper</keyword>
<dbReference type="CDD" id="cd04206">
    <property type="entry name" value="CuRO_1_LCC_like"/>
    <property type="match status" value="1"/>
</dbReference>
<feature type="region of interest" description="Disordered" evidence="5">
    <location>
        <begin position="1"/>
        <end position="24"/>
    </location>
</feature>
<dbReference type="EMBL" id="NIDN02000020">
    <property type="protein sequence ID" value="RLM00064.1"/>
    <property type="molecule type" value="Genomic_DNA"/>
</dbReference>
<dbReference type="InterPro" id="IPR019200">
    <property type="entry name" value="ATP_adenylylTrfase_C"/>
</dbReference>
<name>A0A3R7GEC1_9EURO</name>
<sequence length="621" mass="69044">MKPALGPAEKKKEDAGEDNVETDDDDVGKTWAVALPRLFCWTTRYCLRSIPAGGASLDLRPVPDANKDTAIGHTGDHSAWNLTAPDVEDGEDDESMLLHPERHVFRDPTTIHMTWNVTLEPRAPDGVMKLVYLINGRFPGPTIEARSGDELVIDVYNSVAEEGGISIHWHGLSMKGANEMDGVVGVTQCAIGPSESYTYRYHAHSGVQRADGLYGGLVVHEPAKTASQNLSVYQQQPQHLLLIGDWYHRQAEAVLEWYRDPGHFGYEPAPDSLLINGKGSYDCSMAVKAHPVECRLIERPVVTFAESNTGFSFSLGQAPMTVIAVDGGNPVAPDTPRATLIGYLNFHLTNFALTPKQSFPVRWRGNSEEVQEDDHQGDNHEPITPFNLAQLSGSLVPADVVKEPTDRSVVYTSMAIRSASGLRPVGSVNRTAWVVADPRAPPLLALNRGEWERVTKQPGPVWTLDVPQYQSGENRWMELVVNNPDNQGHVFHLRHEQFKTPHLVIYNCGPIAGASRNHKHVQILPRPAHLFPDDPNFDPEVIPFQYVLRCLRDLDFETPDCPSTLSEAYQELLGESKESLKSPGTNNEGYFQHNVALVREWMIVIPRRSNNLRTSRPMQPE</sequence>
<reference evidence="10 11" key="1">
    <citation type="submission" date="2018-08" db="EMBL/GenBank/DDBJ databases">
        <title>Draft genome sequences of two Aspergillus turcosus clinical strains isolated from bronchoalveolar lavage fluid: one azole-susceptible and the other azole-resistant.</title>
        <authorList>
            <person name="Parent-Michaud M."/>
            <person name="Dufresne P.J."/>
            <person name="Fournier E."/>
            <person name="Martineau C."/>
            <person name="Moreira S."/>
            <person name="Perkins V."/>
            <person name="De Repentigny L."/>
            <person name="Dufresne S.F."/>
        </authorList>
    </citation>
    <scope>NUCLEOTIDE SEQUENCE [LARGE SCALE GENOMIC DNA]</scope>
    <source>
        <strain evidence="10">HMR AF 1038</strain>
    </source>
</reference>
<comment type="similarity">
    <text evidence="1">Belongs to the multicopper oxidase family.</text>
</comment>
<feature type="domain" description="ATP adenylyltransferase C-terminal" evidence="8">
    <location>
        <begin position="542"/>
        <end position="611"/>
    </location>
</feature>
<organism evidence="10 11">
    <name type="scientific">Aspergillus turcosus</name>
    <dbReference type="NCBI Taxonomy" id="1245748"/>
    <lineage>
        <taxon>Eukaryota</taxon>
        <taxon>Fungi</taxon>
        <taxon>Dikarya</taxon>
        <taxon>Ascomycota</taxon>
        <taxon>Pezizomycotina</taxon>
        <taxon>Eurotiomycetes</taxon>
        <taxon>Eurotiomycetidae</taxon>
        <taxon>Eurotiales</taxon>
        <taxon>Aspergillaceae</taxon>
        <taxon>Aspergillus</taxon>
        <taxon>Aspergillus subgen. Fumigati</taxon>
    </lineage>
</organism>
<evidence type="ECO:0000259" key="8">
    <source>
        <dbReference type="Pfam" id="PF09830"/>
    </source>
</evidence>